<feature type="compositionally biased region" description="Basic residues" evidence="1">
    <location>
        <begin position="62"/>
        <end position="88"/>
    </location>
</feature>
<organism evidence="2 3">
    <name type="scientific">Owenia fusiformis</name>
    <name type="common">Polychaete worm</name>
    <dbReference type="NCBI Taxonomy" id="6347"/>
    <lineage>
        <taxon>Eukaryota</taxon>
        <taxon>Metazoa</taxon>
        <taxon>Spiralia</taxon>
        <taxon>Lophotrochozoa</taxon>
        <taxon>Annelida</taxon>
        <taxon>Polychaeta</taxon>
        <taxon>Sedentaria</taxon>
        <taxon>Canalipalpata</taxon>
        <taxon>Sabellida</taxon>
        <taxon>Oweniida</taxon>
        <taxon>Oweniidae</taxon>
        <taxon>Owenia</taxon>
    </lineage>
</organism>
<proteinExistence type="predicted"/>
<feature type="region of interest" description="Disordered" evidence="1">
    <location>
        <begin position="1"/>
        <end position="28"/>
    </location>
</feature>
<feature type="compositionally biased region" description="Polar residues" evidence="1">
    <location>
        <begin position="96"/>
        <end position="109"/>
    </location>
</feature>
<accession>A0A8S4N6U0</accession>
<reference evidence="2" key="1">
    <citation type="submission" date="2022-03" db="EMBL/GenBank/DDBJ databases">
        <authorList>
            <person name="Martin C."/>
        </authorList>
    </citation>
    <scope>NUCLEOTIDE SEQUENCE</scope>
</reference>
<evidence type="ECO:0000313" key="2">
    <source>
        <dbReference type="EMBL" id="CAH1776520.1"/>
    </source>
</evidence>
<gene>
    <name evidence="2" type="ORF">OFUS_LOCUS3687</name>
</gene>
<keyword evidence="3" id="KW-1185">Reference proteome</keyword>
<comment type="caution">
    <text evidence="2">The sequence shown here is derived from an EMBL/GenBank/DDBJ whole genome shotgun (WGS) entry which is preliminary data.</text>
</comment>
<feature type="compositionally biased region" description="Polar residues" evidence="1">
    <location>
        <begin position="1"/>
        <end position="13"/>
    </location>
</feature>
<feature type="compositionally biased region" description="Low complexity" evidence="1">
    <location>
        <begin position="14"/>
        <end position="28"/>
    </location>
</feature>
<feature type="region of interest" description="Disordered" evidence="1">
    <location>
        <begin position="60"/>
        <end position="131"/>
    </location>
</feature>
<name>A0A8S4N6U0_OWEFU</name>
<sequence>MADSETLVTTDVGETQTETSETSETCTLLSTEETLATSDTGETTWNPYLGNATIENVWTSKKSSRRHPNKNTTNFKRHTHLGKLKPNRKPIIGSPKFTSTMLEGTVHSSSPKRRRSAFSMSSDSEQSRSSKKYKSSGYECDMEDSECTSKSGLKTKTFKSKRKCLGNEEHNDVSVCNGPGMCSKSFCFDCLDA</sequence>
<dbReference type="AlphaFoldDB" id="A0A8S4N6U0"/>
<dbReference type="EMBL" id="CAIIXF020000002">
    <property type="protein sequence ID" value="CAH1776520.1"/>
    <property type="molecule type" value="Genomic_DNA"/>
</dbReference>
<protein>
    <submittedName>
        <fullName evidence="2">Uncharacterized protein</fullName>
    </submittedName>
</protein>
<evidence type="ECO:0000256" key="1">
    <source>
        <dbReference type="SAM" id="MobiDB-lite"/>
    </source>
</evidence>
<dbReference type="Proteomes" id="UP000749559">
    <property type="component" value="Unassembled WGS sequence"/>
</dbReference>
<evidence type="ECO:0000313" key="3">
    <source>
        <dbReference type="Proteomes" id="UP000749559"/>
    </source>
</evidence>